<sequence length="260" mass="29059">MSYTADIALPSSPYPSDQRLSTTEAKQRTAEDFAVADAGLDPADISEAIAALQGKQADLSHFFSYYAGTATVPLVSERLQEIYRNLTFVISENWSAVVVDSTTDRIELTGVKGPDDETTKQIKEALDEVELLIEADEAHQAAIVGGEAYLIAWKDPESGELECYFNDPRTCHIFYEPDRPNIARMAVKWWDGSDGKRHMKFYTTGRLTEVAIPLGREGKLNISELEEIESDENPYGVIPVFHLRTKRRMAHSDLTNVMPI</sequence>
<protein>
    <recommendedName>
        <fullName evidence="4">Portal protein</fullName>
    </recommendedName>
</protein>
<gene>
    <name evidence="2" type="ORF">SE17_37445</name>
</gene>
<feature type="region of interest" description="Disordered" evidence="1">
    <location>
        <begin position="1"/>
        <end position="26"/>
    </location>
</feature>
<dbReference type="Proteomes" id="UP000050509">
    <property type="component" value="Unassembled WGS sequence"/>
</dbReference>
<dbReference type="InterPro" id="IPR021145">
    <property type="entry name" value="Portal_protein_SPP1_Gp6-like"/>
</dbReference>
<dbReference type="AlphaFoldDB" id="A0A0P9CSE9"/>
<proteinExistence type="predicted"/>
<dbReference type="EMBL" id="LJCR01002563">
    <property type="protein sequence ID" value="KPV48555.1"/>
    <property type="molecule type" value="Genomic_DNA"/>
</dbReference>
<dbReference type="Pfam" id="PF05133">
    <property type="entry name" value="SPP1_portal"/>
    <property type="match status" value="1"/>
</dbReference>
<evidence type="ECO:0000256" key="1">
    <source>
        <dbReference type="SAM" id="MobiDB-lite"/>
    </source>
</evidence>
<name>A0A0P9CSE9_9CHLR</name>
<evidence type="ECO:0000313" key="2">
    <source>
        <dbReference type="EMBL" id="KPV48555.1"/>
    </source>
</evidence>
<feature type="compositionally biased region" description="Polar residues" evidence="1">
    <location>
        <begin position="14"/>
        <end position="24"/>
    </location>
</feature>
<keyword evidence="3" id="KW-1185">Reference proteome</keyword>
<organism evidence="2 3">
    <name type="scientific">Kouleothrix aurantiaca</name>
    <dbReference type="NCBI Taxonomy" id="186479"/>
    <lineage>
        <taxon>Bacteria</taxon>
        <taxon>Bacillati</taxon>
        <taxon>Chloroflexota</taxon>
        <taxon>Chloroflexia</taxon>
        <taxon>Chloroflexales</taxon>
        <taxon>Roseiflexineae</taxon>
        <taxon>Roseiflexaceae</taxon>
        <taxon>Kouleothrix</taxon>
    </lineage>
</organism>
<evidence type="ECO:0008006" key="4">
    <source>
        <dbReference type="Google" id="ProtNLM"/>
    </source>
</evidence>
<reference evidence="2 3" key="1">
    <citation type="submission" date="2015-09" db="EMBL/GenBank/DDBJ databases">
        <title>Draft genome sequence of Kouleothrix aurantiaca JCM 19913.</title>
        <authorList>
            <person name="Hemp J."/>
        </authorList>
    </citation>
    <scope>NUCLEOTIDE SEQUENCE [LARGE SCALE GENOMIC DNA]</scope>
    <source>
        <strain evidence="2 3">COM-B</strain>
    </source>
</reference>
<feature type="non-terminal residue" evidence="2">
    <location>
        <position position="260"/>
    </location>
</feature>
<comment type="caution">
    <text evidence="2">The sequence shown here is derived from an EMBL/GenBank/DDBJ whole genome shotgun (WGS) entry which is preliminary data.</text>
</comment>
<accession>A0A0P9CSE9</accession>
<evidence type="ECO:0000313" key="3">
    <source>
        <dbReference type="Proteomes" id="UP000050509"/>
    </source>
</evidence>